<evidence type="ECO:0000256" key="3">
    <source>
        <dbReference type="ARBA" id="ARBA00009789"/>
    </source>
</evidence>
<evidence type="ECO:0000313" key="10">
    <source>
        <dbReference type="Proteomes" id="UP000233534"/>
    </source>
</evidence>
<dbReference type="GO" id="GO:0019288">
    <property type="term" value="P:isopentenyl diphosphate biosynthetic process, methylerythritol 4-phosphate pathway"/>
    <property type="evidence" value="ECO:0007669"/>
    <property type="project" value="UniProtKB-UniRule"/>
</dbReference>
<dbReference type="PROSITE" id="PS01295">
    <property type="entry name" value="ISPD"/>
    <property type="match status" value="1"/>
</dbReference>
<dbReference type="OrthoDB" id="9806359at2"/>
<proteinExistence type="inferred from homology"/>
<evidence type="ECO:0000256" key="6">
    <source>
        <dbReference type="ARBA" id="ARBA00023229"/>
    </source>
</evidence>
<dbReference type="FunFam" id="3.90.550.10:FF:000003">
    <property type="entry name" value="2-C-methyl-D-erythritol 4-phosphate cytidylyltransferase"/>
    <property type="match status" value="1"/>
</dbReference>
<dbReference type="EMBL" id="NEMB01000003">
    <property type="protein sequence ID" value="PQQ66034.1"/>
    <property type="molecule type" value="Genomic_DNA"/>
</dbReference>
<evidence type="ECO:0000256" key="5">
    <source>
        <dbReference type="ARBA" id="ARBA00022695"/>
    </source>
</evidence>
<evidence type="ECO:0000313" key="9">
    <source>
        <dbReference type="EMBL" id="PQQ66034.1"/>
    </source>
</evidence>
<dbReference type="AlphaFoldDB" id="A0A2K9EI29"/>
<evidence type="ECO:0000256" key="7">
    <source>
        <dbReference type="HAMAP-Rule" id="MF_00108"/>
    </source>
</evidence>
<dbReference type="PANTHER" id="PTHR32125">
    <property type="entry name" value="2-C-METHYL-D-ERYTHRITOL 4-PHOSPHATE CYTIDYLYLTRANSFERASE, CHLOROPLASTIC"/>
    <property type="match status" value="1"/>
</dbReference>
<feature type="site" description="Transition state stabilizer" evidence="7">
    <location>
        <position position="27"/>
    </location>
</feature>
<protein>
    <recommendedName>
        <fullName evidence="7">2-C-methyl-D-erythritol 4-phosphate cytidylyltransferase</fullName>
        <ecNumber evidence="7">2.7.7.60</ecNumber>
    </recommendedName>
    <alternativeName>
        <fullName evidence="7">4-diphosphocytidyl-2C-methyl-D-erythritol synthase</fullName>
    </alternativeName>
    <alternativeName>
        <fullName evidence="7">MEP cytidylyltransferase</fullName>
        <shortName evidence="7">MCT</shortName>
    </alternativeName>
</protein>
<keyword evidence="5 7" id="KW-0548">Nucleotidyltransferase</keyword>
<dbReference type="KEGG" id="hsc:HVS_15200"/>
<reference evidence="9 11" key="2">
    <citation type="journal article" date="2018" name="Syst. Appl. Microbiol.">
        <title>Characterization and high-quality draft genome sequence of Herbivorax saccincola A7, an anaerobic, alkaliphilic, thermophilic, cellulolytic, and xylanolytic bacterium.</title>
        <authorList>
            <person name="Aikawa S."/>
            <person name="Baramee S."/>
            <person name="Sermsathanaswadi J."/>
            <person name="Thianheng P."/>
            <person name="Tachaapaikoon C."/>
            <person name="Shikata A."/>
            <person name="Waeonukul R."/>
            <person name="Pason P."/>
            <person name="Ratanakhanokchai K."/>
            <person name="Kosugi A."/>
        </authorList>
    </citation>
    <scope>NUCLEOTIDE SEQUENCE [LARGE SCALE GENOMIC DNA]</scope>
    <source>
        <strain evidence="9 11">A7</strain>
    </source>
</reference>
<dbReference type="Pfam" id="PF01128">
    <property type="entry name" value="IspD"/>
    <property type="match status" value="1"/>
</dbReference>
<dbReference type="Gene3D" id="3.90.550.10">
    <property type="entry name" value="Spore Coat Polysaccharide Biosynthesis Protein SpsA, Chain A"/>
    <property type="match status" value="1"/>
</dbReference>
<evidence type="ECO:0000313" key="11">
    <source>
        <dbReference type="Proteomes" id="UP000239720"/>
    </source>
</evidence>
<dbReference type="SUPFAM" id="SSF53448">
    <property type="entry name" value="Nucleotide-diphospho-sugar transferases"/>
    <property type="match status" value="1"/>
</dbReference>
<comment type="similarity">
    <text evidence="3 7">Belongs to the IspD/TarI cytidylyltransferase family. IspD subfamily.</text>
</comment>
<dbReference type="HAMAP" id="MF_00108">
    <property type="entry name" value="IspD"/>
    <property type="match status" value="1"/>
</dbReference>
<feature type="site" description="Transition state stabilizer" evidence="7">
    <location>
        <position position="20"/>
    </location>
</feature>
<evidence type="ECO:0000256" key="2">
    <source>
        <dbReference type="ARBA" id="ARBA00004787"/>
    </source>
</evidence>
<keyword evidence="10" id="KW-1185">Reference proteome</keyword>
<dbReference type="CDD" id="cd02516">
    <property type="entry name" value="CDP-ME_synthetase"/>
    <property type="match status" value="1"/>
</dbReference>
<dbReference type="UniPathway" id="UPA00056">
    <property type="reaction ID" value="UER00093"/>
</dbReference>
<comment type="catalytic activity">
    <reaction evidence="1 7">
        <text>2-C-methyl-D-erythritol 4-phosphate + CTP + H(+) = 4-CDP-2-C-methyl-D-erythritol + diphosphate</text>
        <dbReference type="Rhea" id="RHEA:13429"/>
        <dbReference type="ChEBI" id="CHEBI:15378"/>
        <dbReference type="ChEBI" id="CHEBI:33019"/>
        <dbReference type="ChEBI" id="CHEBI:37563"/>
        <dbReference type="ChEBI" id="CHEBI:57823"/>
        <dbReference type="ChEBI" id="CHEBI:58262"/>
        <dbReference type="EC" id="2.7.7.60"/>
    </reaction>
</comment>
<dbReference type="EC" id="2.7.7.60" evidence="7"/>
<accession>A0A2K9EI29</accession>
<dbReference type="GO" id="GO:0050518">
    <property type="term" value="F:2-C-methyl-D-erythritol 4-phosphate cytidylyltransferase activity"/>
    <property type="evidence" value="ECO:0007669"/>
    <property type="project" value="UniProtKB-UniRule"/>
</dbReference>
<dbReference type="InterPro" id="IPR018294">
    <property type="entry name" value="ISPD_synthase_CS"/>
</dbReference>
<keyword evidence="4 7" id="KW-0808">Transferase</keyword>
<dbReference type="NCBIfam" id="TIGR00453">
    <property type="entry name" value="ispD"/>
    <property type="match status" value="1"/>
</dbReference>
<dbReference type="Proteomes" id="UP000233534">
    <property type="component" value="Chromosome"/>
</dbReference>
<evidence type="ECO:0000256" key="1">
    <source>
        <dbReference type="ARBA" id="ARBA00001282"/>
    </source>
</evidence>
<dbReference type="PANTHER" id="PTHR32125:SF4">
    <property type="entry name" value="2-C-METHYL-D-ERYTHRITOL 4-PHOSPHATE CYTIDYLYLTRANSFERASE, CHLOROPLASTIC"/>
    <property type="match status" value="1"/>
</dbReference>
<comment type="pathway">
    <text evidence="2 7">Isoprenoid biosynthesis; isopentenyl diphosphate biosynthesis via DXP pathway; isopentenyl diphosphate from 1-deoxy-D-xylulose 5-phosphate: step 2/6.</text>
</comment>
<gene>
    <name evidence="7 8" type="primary">ispD</name>
    <name evidence="9" type="ORF">B9R14_04125</name>
    <name evidence="8" type="ORF">HVS_15200</name>
</gene>
<evidence type="ECO:0000256" key="4">
    <source>
        <dbReference type="ARBA" id="ARBA00022679"/>
    </source>
</evidence>
<name>A0A2K9EI29_9FIRM</name>
<dbReference type="EMBL" id="CP025197">
    <property type="protein sequence ID" value="AUG58885.1"/>
    <property type="molecule type" value="Genomic_DNA"/>
</dbReference>
<dbReference type="InterPro" id="IPR034683">
    <property type="entry name" value="IspD/TarI"/>
</dbReference>
<evidence type="ECO:0000313" key="8">
    <source>
        <dbReference type="EMBL" id="AUG58885.1"/>
    </source>
</evidence>
<feature type="site" description="Positions MEP for the nucleophilic attack" evidence="7">
    <location>
        <position position="215"/>
    </location>
</feature>
<feature type="site" description="Positions MEP for the nucleophilic attack" evidence="7">
    <location>
        <position position="159"/>
    </location>
</feature>
<reference evidence="8 10" key="1">
    <citation type="submission" date="2017-12" db="EMBL/GenBank/DDBJ databases">
        <title>Complete genome sequence of Herbivorax saccincola GGR1, a novel Cellulosome-producing hydrolytic bacterium in a thermophilic biogas plant, established by Illumina and Nanopore MinION sequencing.</title>
        <authorList>
            <person name="Pechtl A."/>
            <person name="Ruckert C."/>
            <person name="Koeck D.E."/>
            <person name="Maus I."/>
            <person name="Winkler A."/>
            <person name="Kalinowski J."/>
            <person name="Puhler A."/>
            <person name="Schwarz W.W."/>
            <person name="Zverlov V.V."/>
            <person name="Schluter A."/>
            <person name="Liebl W."/>
        </authorList>
    </citation>
    <scope>NUCLEOTIDE SEQUENCE [LARGE SCALE GENOMIC DNA]</scope>
    <source>
        <strain evidence="8">GGR1</strain>
        <strain evidence="10">SR1</strain>
    </source>
</reference>
<dbReference type="InterPro" id="IPR050088">
    <property type="entry name" value="IspD/TarI_cytidylyltransf_bact"/>
</dbReference>
<organism evidence="8 10">
    <name type="scientific">Acetivibrio saccincola</name>
    <dbReference type="NCBI Taxonomy" id="1677857"/>
    <lineage>
        <taxon>Bacteria</taxon>
        <taxon>Bacillati</taxon>
        <taxon>Bacillota</taxon>
        <taxon>Clostridia</taxon>
        <taxon>Eubacteriales</taxon>
        <taxon>Oscillospiraceae</taxon>
        <taxon>Acetivibrio</taxon>
    </lineage>
</organism>
<dbReference type="InterPro" id="IPR029044">
    <property type="entry name" value="Nucleotide-diphossugar_trans"/>
</dbReference>
<dbReference type="InterPro" id="IPR001228">
    <property type="entry name" value="IspD"/>
</dbReference>
<dbReference type="Proteomes" id="UP000239720">
    <property type="component" value="Unassembled WGS sequence"/>
</dbReference>
<dbReference type="RefSeq" id="WP_101303567.1">
    <property type="nucleotide sequence ID" value="NZ_CP025197.1"/>
</dbReference>
<keyword evidence="6 7" id="KW-0414">Isoprene biosynthesis</keyword>
<sequence length="233" mass="26227">MRKNKLFISSVIVAGGKGTRMNMDINKQYIYIGDKPVLARTLEVFEQCPAINEIILVVNEEEIFYCKENIVDKFGFEKVKKLVSGGVERQNSVYKGLVEVNKQSDVVVIHDGARPFVNSRIILNCVQEALEFGAVTAAVPVKDTIKSVSDGFVEKAYDRKTLWSIQTPQVFLYDTIMKAHEKANRENIIATDDTTLTEMLGIKTRIVNGSYDNIKITTREDLVFAKAIVEKTI</sequence>
<comment type="function">
    <text evidence="7">Catalyzes the formation of 4-diphosphocytidyl-2-C-methyl-D-erythritol from CTP and 2-C-methyl-D-erythritol 4-phosphate (MEP).</text>
</comment>